<dbReference type="OrthoDB" id="3476420at2"/>
<proteinExistence type="predicted"/>
<gene>
    <name evidence="1" type="ORF">SAMN05421854_102986</name>
</gene>
<accession>A0A1I5J8D0</accession>
<evidence type="ECO:0000313" key="1">
    <source>
        <dbReference type="EMBL" id="SFO68843.1"/>
    </source>
</evidence>
<dbReference type="STRING" id="112413.SAMN05421854_102986"/>
<dbReference type="EMBL" id="FOWC01000002">
    <property type="protein sequence ID" value="SFO68843.1"/>
    <property type="molecule type" value="Genomic_DNA"/>
</dbReference>
<dbReference type="Pfam" id="PF15575">
    <property type="entry name" value="Imm49"/>
    <property type="match status" value="1"/>
</dbReference>
<dbReference type="Proteomes" id="UP000199137">
    <property type="component" value="Unassembled WGS sequence"/>
</dbReference>
<organism evidence="1 2">
    <name type="scientific">Amycolatopsis rubida</name>
    <dbReference type="NCBI Taxonomy" id="112413"/>
    <lineage>
        <taxon>Bacteria</taxon>
        <taxon>Bacillati</taxon>
        <taxon>Actinomycetota</taxon>
        <taxon>Actinomycetes</taxon>
        <taxon>Pseudonocardiales</taxon>
        <taxon>Pseudonocardiaceae</taxon>
        <taxon>Amycolatopsis</taxon>
    </lineage>
</organism>
<protein>
    <submittedName>
        <fullName evidence="1">Immunity protein 49</fullName>
    </submittedName>
</protein>
<dbReference type="AlphaFoldDB" id="A0A1I5J8D0"/>
<dbReference type="InterPro" id="IPR029074">
    <property type="entry name" value="Imm49"/>
</dbReference>
<name>A0A1I5J8D0_9PSEU</name>
<dbReference type="RefSeq" id="WP_093573317.1">
    <property type="nucleotide sequence ID" value="NZ_FOWC01000002.1"/>
</dbReference>
<reference evidence="1 2" key="1">
    <citation type="submission" date="2016-10" db="EMBL/GenBank/DDBJ databases">
        <authorList>
            <person name="de Groot N.N."/>
        </authorList>
    </citation>
    <scope>NUCLEOTIDE SEQUENCE [LARGE SCALE GENOMIC DNA]</scope>
    <source>
        <strain evidence="1 2">DSM 44637</strain>
    </source>
</reference>
<sequence>MTVPLADQQDGIAVARHSVSIDVAWKQIEKLSPQAAFYFDYLTQDTSALANVLRRELMLAQYRSVVDPDAEDPDTWGDLGLAAQAAAAAFTAACAPEGQEVDAVVGRPRRFAATGPTPRTDPAAWLTAVWLAVIQRDDVLIQQLAAVPLDVLRASGIEHDAYLYPWVETLRTFLAHREVTPEMFLPAMDGTDPGTAQFTPPAAMLQLVYPPIRMFSYVLRRDSGKFAEAFVSALERHREYWTAEDRATDPDGFLALAPLAVAVLARSVGMTFDVQSGYTPANLLAGILPPRQALIGMKRSPGEEPLNS</sequence>
<evidence type="ECO:0000313" key="2">
    <source>
        <dbReference type="Proteomes" id="UP000199137"/>
    </source>
</evidence>